<keyword evidence="6" id="KW-0100">Branched-chain amino acid biosynthesis</keyword>
<feature type="region of interest" description="Disordered" evidence="10">
    <location>
        <begin position="531"/>
        <end position="553"/>
    </location>
</feature>
<evidence type="ECO:0000256" key="9">
    <source>
        <dbReference type="RuleBase" id="RU003523"/>
    </source>
</evidence>
<dbReference type="Proteomes" id="UP000198243">
    <property type="component" value="Chromosome I"/>
</dbReference>
<dbReference type="Gene3D" id="3.30.160.270">
    <property type="match status" value="1"/>
</dbReference>
<dbReference type="SUPFAM" id="SSF51569">
    <property type="entry name" value="Aldolase"/>
    <property type="match status" value="1"/>
</dbReference>
<comment type="similarity">
    <text evidence="2 9">Belongs to the alpha-IPM synthase/homocitrate synthase family.</text>
</comment>
<accession>A0A1C4UY17</accession>
<dbReference type="GO" id="GO:0009097">
    <property type="term" value="P:isoleucine biosynthetic process"/>
    <property type="evidence" value="ECO:0007669"/>
    <property type="project" value="UniProtKB-UniRule"/>
</dbReference>
<dbReference type="UniPathway" id="UPA00047">
    <property type="reaction ID" value="UER00066"/>
</dbReference>
<feature type="domain" description="Pyruvate carboxyltransferase" evidence="11">
    <location>
        <begin position="3"/>
        <end position="273"/>
    </location>
</feature>
<dbReference type="Gene3D" id="1.10.238.260">
    <property type="match status" value="1"/>
</dbReference>
<dbReference type="SUPFAM" id="SSF110921">
    <property type="entry name" value="2-isopropylmalate synthase LeuA, allosteric (dimerisation) domain"/>
    <property type="match status" value="1"/>
</dbReference>
<dbReference type="Pfam" id="PF22617">
    <property type="entry name" value="HCS_D2"/>
    <property type="match status" value="1"/>
</dbReference>
<evidence type="ECO:0000256" key="10">
    <source>
        <dbReference type="SAM" id="MobiDB-lite"/>
    </source>
</evidence>
<protein>
    <recommendedName>
        <fullName evidence="8">Citramalate synthase</fullName>
        <ecNumber evidence="8">2.3.3.21</ecNumber>
    </recommendedName>
</protein>
<evidence type="ECO:0000256" key="8">
    <source>
        <dbReference type="NCBIfam" id="TIGR00977"/>
    </source>
</evidence>
<dbReference type="RefSeq" id="WP_231930879.1">
    <property type="nucleotide sequence ID" value="NZ_LT607412.1"/>
</dbReference>
<dbReference type="CDD" id="cd07941">
    <property type="entry name" value="DRE_TIM_LeuA3"/>
    <property type="match status" value="1"/>
</dbReference>
<comment type="pathway">
    <text evidence="1">Amino-acid biosynthesis; L-isoleucine biosynthesis; 2-oxobutanoate from pyruvate: step 1/3.</text>
</comment>
<evidence type="ECO:0000256" key="4">
    <source>
        <dbReference type="ARBA" id="ARBA00022624"/>
    </source>
</evidence>
<dbReference type="Pfam" id="PF00682">
    <property type="entry name" value="HMGL-like"/>
    <property type="match status" value="1"/>
</dbReference>
<dbReference type="InterPro" id="IPR013785">
    <property type="entry name" value="Aldolase_TIM"/>
</dbReference>
<dbReference type="GO" id="GO:0043714">
    <property type="term" value="F:(R)-citramalate synthase activity"/>
    <property type="evidence" value="ECO:0007669"/>
    <property type="project" value="UniProtKB-UniRule"/>
</dbReference>
<evidence type="ECO:0000256" key="1">
    <source>
        <dbReference type="ARBA" id="ARBA00004743"/>
    </source>
</evidence>
<evidence type="ECO:0000259" key="11">
    <source>
        <dbReference type="PROSITE" id="PS50991"/>
    </source>
</evidence>
<dbReference type="NCBIfam" id="TIGR00977">
    <property type="entry name" value="citramal_synth"/>
    <property type="match status" value="1"/>
</dbReference>
<evidence type="ECO:0000256" key="6">
    <source>
        <dbReference type="ARBA" id="ARBA00023304"/>
    </source>
</evidence>
<dbReference type="PANTHER" id="PTHR43538:SF1">
    <property type="entry name" value="(R)-CITRAMALATE SYNTHASE"/>
    <property type="match status" value="1"/>
</dbReference>
<dbReference type="Pfam" id="PF08502">
    <property type="entry name" value="LeuA_dimer"/>
    <property type="match status" value="1"/>
</dbReference>
<dbReference type="EC" id="2.3.3.21" evidence="8"/>
<evidence type="ECO:0000313" key="13">
    <source>
        <dbReference type="Proteomes" id="UP000198243"/>
    </source>
</evidence>
<dbReference type="EMBL" id="LT607412">
    <property type="protein sequence ID" value="SCE76628.1"/>
    <property type="molecule type" value="Genomic_DNA"/>
</dbReference>
<dbReference type="SMART" id="SM00917">
    <property type="entry name" value="LeuA_dimer"/>
    <property type="match status" value="1"/>
</dbReference>
<dbReference type="Gene3D" id="3.20.20.70">
    <property type="entry name" value="Aldolase class I"/>
    <property type="match status" value="1"/>
</dbReference>
<proteinExistence type="inferred from homology"/>
<dbReference type="InterPro" id="IPR013709">
    <property type="entry name" value="2-isopropylmalate_synth_dimer"/>
</dbReference>
<name>A0A1C4UY17_9ACTN</name>
<dbReference type="PANTHER" id="PTHR43538">
    <property type="entry name" value="ALPHA-IPM SYNTHASE/HOMOCITRATE SYNTHASE"/>
    <property type="match status" value="1"/>
</dbReference>
<dbReference type="InterPro" id="IPR000891">
    <property type="entry name" value="PYR_CT"/>
</dbReference>
<sequence length="553" mass="58684">MTFQVYDTTLRDGAQREGLTYSVVDKLAVARLLDEFGVGFIEGGWPGAVPKDTEFFRRARTELDLRHAVLVAFGATRKAGVAVADDPQVRGLLDAQTPAVALVAKADTRHVERALRTTGAENLAMIHDTVSHLVAEGRRVFVDGEHFFDGYRHDPAYGAAVVQAALAAGAERMVLCDTNGGMLPSQVTAVIADLTDRLGIDAGLLGMHAQNDTACAVANTIAAVEAGVRHVQGTANGYGERPGNADLFAIVANLQLKLGMPVLPEGCLAQMVRVSHAIAEIANIAPDTHQAYVGAAAFAHKAGLHASAIKVDPLLYNHVDPSVVGNDMRILVTEMAGRASVELKSRELGLDLAGQPEALTRVTNRVKELEAGGWSFEAADASFELLVRSELPEGGPARPFTLESYRVLVEHREDGAVVSEATVKIRVRGERVIATAEGNGPVNALDEALRVGLARHYPQLRDFELADYKVRILEGSHGTGAVTRVLLETADGGGRDWTTVGVHPNVVEASWHALVDALTYGLGVRKGTLLTPAVEEGPPTNTPAGAHGTPNGR</sequence>
<keyword evidence="5 9" id="KW-0808">Transferase</keyword>
<keyword evidence="3" id="KW-0028">Amino-acid biosynthesis</keyword>
<organism evidence="12 13">
    <name type="scientific">Micromonospora coriariae</name>
    <dbReference type="NCBI Taxonomy" id="285665"/>
    <lineage>
        <taxon>Bacteria</taxon>
        <taxon>Bacillati</taxon>
        <taxon>Actinomycetota</taxon>
        <taxon>Actinomycetes</taxon>
        <taxon>Micromonosporales</taxon>
        <taxon>Micromonosporaceae</taxon>
        <taxon>Micromonospora</taxon>
    </lineage>
</organism>
<dbReference type="InterPro" id="IPR002034">
    <property type="entry name" value="AIPM/Hcit_synth_CS"/>
</dbReference>
<evidence type="ECO:0000256" key="7">
    <source>
        <dbReference type="ARBA" id="ARBA00048263"/>
    </source>
</evidence>
<dbReference type="InterPro" id="IPR036230">
    <property type="entry name" value="LeuA_allosteric_dom_sf"/>
</dbReference>
<gene>
    <name evidence="12" type="ORF">GA0070607_1292</name>
</gene>
<dbReference type="PROSITE" id="PS50991">
    <property type="entry name" value="PYR_CT"/>
    <property type="match status" value="1"/>
</dbReference>
<comment type="catalytic activity">
    <reaction evidence="7">
        <text>pyruvate + acetyl-CoA + H2O = (3R)-citramalate + CoA + H(+)</text>
        <dbReference type="Rhea" id="RHEA:19045"/>
        <dbReference type="ChEBI" id="CHEBI:15361"/>
        <dbReference type="ChEBI" id="CHEBI:15377"/>
        <dbReference type="ChEBI" id="CHEBI:15378"/>
        <dbReference type="ChEBI" id="CHEBI:30934"/>
        <dbReference type="ChEBI" id="CHEBI:57287"/>
        <dbReference type="ChEBI" id="CHEBI:57288"/>
        <dbReference type="EC" id="2.3.3.21"/>
    </reaction>
</comment>
<dbReference type="InterPro" id="IPR054691">
    <property type="entry name" value="LeuA/HCS_post-cat"/>
</dbReference>
<evidence type="ECO:0000256" key="3">
    <source>
        <dbReference type="ARBA" id="ARBA00022605"/>
    </source>
</evidence>
<keyword evidence="4" id="KW-0412">Isoleucine biosynthesis</keyword>
<dbReference type="InterPro" id="IPR005675">
    <property type="entry name" value="Citramal_synthase"/>
</dbReference>
<dbReference type="GO" id="GO:0009098">
    <property type="term" value="P:L-leucine biosynthetic process"/>
    <property type="evidence" value="ECO:0007669"/>
    <property type="project" value="InterPro"/>
</dbReference>
<evidence type="ECO:0000256" key="2">
    <source>
        <dbReference type="ARBA" id="ARBA00006154"/>
    </source>
</evidence>
<dbReference type="AlphaFoldDB" id="A0A1C4UY17"/>
<evidence type="ECO:0000256" key="5">
    <source>
        <dbReference type="ARBA" id="ARBA00022679"/>
    </source>
</evidence>
<reference evidence="13" key="1">
    <citation type="submission" date="2016-06" db="EMBL/GenBank/DDBJ databases">
        <authorList>
            <person name="Varghese N."/>
            <person name="Submissions Spin"/>
        </authorList>
    </citation>
    <scope>NUCLEOTIDE SEQUENCE [LARGE SCALE GENOMIC DNA]</scope>
    <source>
        <strain evidence="13">DSM 44875</strain>
    </source>
</reference>
<keyword evidence="13" id="KW-1185">Reference proteome</keyword>
<evidence type="ECO:0000313" key="12">
    <source>
        <dbReference type="EMBL" id="SCE76628.1"/>
    </source>
</evidence>
<dbReference type="GO" id="GO:0003852">
    <property type="term" value="F:2-isopropylmalate synthase activity"/>
    <property type="evidence" value="ECO:0007669"/>
    <property type="project" value="InterPro"/>
</dbReference>
<dbReference type="PROSITE" id="PS00815">
    <property type="entry name" value="AIPM_HOMOCIT_SYNTH_1"/>
    <property type="match status" value="1"/>
</dbReference>